<dbReference type="NCBIfam" id="NF041757">
    <property type="entry name" value="EfeO"/>
    <property type="match status" value="1"/>
</dbReference>
<reference evidence="6" key="1">
    <citation type="submission" date="2022-10" db="EMBL/GenBank/DDBJ databases">
        <title>Comparative genomic analysis of Cohnella hashimotonis sp. nov., isolated from the International Space Station.</title>
        <authorList>
            <person name="Simpson A."/>
            <person name="Venkateswaran K."/>
        </authorList>
    </citation>
    <scope>NUCLEOTIDE SEQUENCE</scope>
    <source>
        <strain evidence="6">DSM 28161</strain>
    </source>
</reference>
<gene>
    <name evidence="6" type="ORF">OMP40_32100</name>
</gene>
<feature type="chain" id="PRO_5040827490" evidence="4">
    <location>
        <begin position="23"/>
        <end position="401"/>
    </location>
</feature>
<dbReference type="Gene3D" id="1.20.1420.20">
    <property type="entry name" value="M75 peptidase, HXXE motif"/>
    <property type="match status" value="1"/>
</dbReference>
<comment type="caution">
    <text evidence="6">The sequence shown here is derived from an EMBL/GenBank/DDBJ whole genome shotgun (WGS) entry which is preliminary data.</text>
</comment>
<sequence length="401" mass="42930">MMKKTSIGIVTIASMLALSACGGSKNDDAAGASSSASLTASSAAASPASASASADGSSAIRAGTAQMLDQTKQLQDLIGKSDADGVKTLGKTINETWLSFENAVRQTFPLEYTDVEKYEMPIFSASAYDKVDFDALKANASGLADALTKLQNAKPSTASSSELLKEAVKKYQQYVVDQTNKLTDQTQAFVDAVKAGNIDAAKAEYVKARVYYETIEPIAESFGELDPKIDARLADVDDPSAWTGFHEIEKALWVDHSLAGQDKYADQLITDVKALQAEVQKLELEPKTVVAGAMELLNEAATSKITGEEELYSHIDLVDLAANVDGSKTVYLSIIPALNESNVELADKLDEAFQEMEKALSGFVKDGQYVAYTELTTEQIRDISDRLAALSELMSQTAAIL</sequence>
<dbReference type="InterPro" id="IPR053377">
    <property type="entry name" value="Iron_uptake_EfeM/EfeO"/>
</dbReference>
<evidence type="ECO:0000313" key="7">
    <source>
        <dbReference type="Proteomes" id="UP001153404"/>
    </source>
</evidence>
<protein>
    <submittedName>
        <fullName evidence="6">Efem/EfeO family lipoprotein</fullName>
    </submittedName>
</protein>
<comment type="similarity">
    <text evidence="2">Belongs to the EfeM/EfeO family.</text>
</comment>
<evidence type="ECO:0000259" key="5">
    <source>
        <dbReference type="Pfam" id="PF09375"/>
    </source>
</evidence>
<dbReference type="InterPro" id="IPR018976">
    <property type="entry name" value="Imelysin-like"/>
</dbReference>
<dbReference type="EMBL" id="JAPDIA010000008">
    <property type="protein sequence ID" value="MDG0813410.1"/>
    <property type="molecule type" value="Genomic_DNA"/>
</dbReference>
<dbReference type="PANTHER" id="PTHR39192">
    <property type="entry name" value="IRON UPTAKE SYSTEM COMPONENT EFEO"/>
    <property type="match status" value="1"/>
</dbReference>
<dbReference type="GO" id="GO:0030313">
    <property type="term" value="C:cell envelope"/>
    <property type="evidence" value="ECO:0007669"/>
    <property type="project" value="UniProtKB-SubCell"/>
</dbReference>
<evidence type="ECO:0000313" key="6">
    <source>
        <dbReference type="EMBL" id="MDG0813410.1"/>
    </source>
</evidence>
<keyword evidence="6" id="KW-0449">Lipoprotein</keyword>
<dbReference type="InterPro" id="IPR050894">
    <property type="entry name" value="EfeM/EfeO_iron_uptake"/>
</dbReference>
<dbReference type="Proteomes" id="UP001153404">
    <property type="component" value="Unassembled WGS sequence"/>
</dbReference>
<keyword evidence="3 4" id="KW-0732">Signal</keyword>
<dbReference type="InterPro" id="IPR034981">
    <property type="entry name" value="Imelysin-like_EfeO/Algp7"/>
</dbReference>
<dbReference type="AlphaFoldDB" id="A0A9X4KYY8"/>
<dbReference type="PANTHER" id="PTHR39192:SF1">
    <property type="entry name" value="IRON UPTAKE SYSTEM COMPONENT EFEO"/>
    <property type="match status" value="1"/>
</dbReference>
<dbReference type="InterPro" id="IPR038352">
    <property type="entry name" value="Imelysin_sf"/>
</dbReference>
<dbReference type="PROSITE" id="PS51257">
    <property type="entry name" value="PROKAR_LIPOPROTEIN"/>
    <property type="match status" value="1"/>
</dbReference>
<proteinExistence type="inferred from homology"/>
<accession>A0A9X4KYY8</accession>
<feature type="signal peptide" evidence="4">
    <location>
        <begin position="1"/>
        <end position="22"/>
    </location>
</feature>
<evidence type="ECO:0000256" key="3">
    <source>
        <dbReference type="ARBA" id="ARBA00022729"/>
    </source>
</evidence>
<dbReference type="Pfam" id="PF09375">
    <property type="entry name" value="Peptidase_M75"/>
    <property type="match status" value="1"/>
</dbReference>
<comment type="subcellular location">
    <subcellularLocation>
        <location evidence="1">Cell envelope</location>
    </subcellularLocation>
</comment>
<evidence type="ECO:0000256" key="1">
    <source>
        <dbReference type="ARBA" id="ARBA00004196"/>
    </source>
</evidence>
<evidence type="ECO:0000256" key="4">
    <source>
        <dbReference type="SAM" id="SignalP"/>
    </source>
</evidence>
<keyword evidence="7" id="KW-1185">Reference proteome</keyword>
<feature type="domain" description="Imelysin-like" evidence="5">
    <location>
        <begin position="167"/>
        <end position="394"/>
    </location>
</feature>
<organism evidence="6 7">
    <name type="scientific">Cohnella rhizosphaerae</name>
    <dbReference type="NCBI Taxonomy" id="1457232"/>
    <lineage>
        <taxon>Bacteria</taxon>
        <taxon>Bacillati</taxon>
        <taxon>Bacillota</taxon>
        <taxon>Bacilli</taxon>
        <taxon>Bacillales</taxon>
        <taxon>Paenibacillaceae</taxon>
        <taxon>Cohnella</taxon>
    </lineage>
</organism>
<dbReference type="RefSeq" id="WP_277537321.1">
    <property type="nucleotide sequence ID" value="NZ_JAPDIA010000008.1"/>
</dbReference>
<dbReference type="CDD" id="cd14656">
    <property type="entry name" value="Imelysin-like_EfeO"/>
    <property type="match status" value="1"/>
</dbReference>
<evidence type="ECO:0000256" key="2">
    <source>
        <dbReference type="ARBA" id="ARBA00005989"/>
    </source>
</evidence>
<name>A0A9X4KYY8_9BACL</name>